<dbReference type="Gene3D" id="3.40.50.2020">
    <property type="match status" value="1"/>
</dbReference>
<dbReference type="InterPro" id="IPR029057">
    <property type="entry name" value="PRTase-like"/>
</dbReference>
<dbReference type="GO" id="GO:0000287">
    <property type="term" value="F:magnesium ion binding"/>
    <property type="evidence" value="ECO:0007669"/>
    <property type="project" value="TreeGrafter"/>
</dbReference>
<dbReference type="InterPro" id="IPR050582">
    <property type="entry name" value="HAD-like_SerB"/>
</dbReference>
<dbReference type="CDD" id="cd06223">
    <property type="entry name" value="PRTases_typeI"/>
    <property type="match status" value="1"/>
</dbReference>
<evidence type="ECO:0000259" key="1">
    <source>
        <dbReference type="Pfam" id="PF14681"/>
    </source>
</evidence>
<dbReference type="InterPro" id="IPR027417">
    <property type="entry name" value="P-loop_NTPase"/>
</dbReference>
<gene>
    <name evidence="2" type="ORF">TWF191_001372</name>
</gene>
<accession>A0A6G1MPU3</accession>
<proteinExistence type="predicted"/>
<evidence type="ECO:0000313" key="2">
    <source>
        <dbReference type="EMBL" id="KAF3206705.1"/>
    </source>
</evidence>
<name>A0A6G1MPU3_ORBOL</name>
<organism evidence="2 3">
    <name type="scientific">Orbilia oligospora</name>
    <name type="common">Nematode-trapping fungus</name>
    <name type="synonym">Arthrobotrys oligospora</name>
    <dbReference type="NCBI Taxonomy" id="2813651"/>
    <lineage>
        <taxon>Eukaryota</taxon>
        <taxon>Fungi</taxon>
        <taxon>Dikarya</taxon>
        <taxon>Ascomycota</taxon>
        <taxon>Pezizomycotina</taxon>
        <taxon>Orbiliomycetes</taxon>
        <taxon>Orbiliales</taxon>
        <taxon>Orbiliaceae</taxon>
        <taxon>Orbilia</taxon>
    </lineage>
</organism>
<dbReference type="SUPFAM" id="SSF53271">
    <property type="entry name" value="PRTase-like"/>
    <property type="match status" value="1"/>
</dbReference>
<dbReference type="GO" id="GO:0036424">
    <property type="term" value="F:L-phosphoserine phosphatase activity"/>
    <property type="evidence" value="ECO:0007669"/>
    <property type="project" value="TreeGrafter"/>
</dbReference>
<dbReference type="Pfam" id="PF13207">
    <property type="entry name" value="AAA_17"/>
    <property type="match status" value="1"/>
</dbReference>
<dbReference type="PANTHER" id="PTHR43344:SF20">
    <property type="entry name" value="URACIL PHOSPHORIBOSYLTRANSFERASE"/>
    <property type="match status" value="1"/>
</dbReference>
<feature type="domain" description="Phosphoribosyltransferase" evidence="1">
    <location>
        <begin position="485"/>
        <end position="680"/>
    </location>
</feature>
<dbReference type="InterPro" id="IPR023214">
    <property type="entry name" value="HAD_sf"/>
</dbReference>
<dbReference type="Gene3D" id="3.40.50.300">
    <property type="entry name" value="P-loop containing nucleotide triphosphate hydrolases"/>
    <property type="match status" value="1"/>
</dbReference>
<dbReference type="Proteomes" id="UP000483672">
    <property type="component" value="Unassembled WGS sequence"/>
</dbReference>
<evidence type="ECO:0000313" key="3">
    <source>
        <dbReference type="Proteomes" id="UP000483672"/>
    </source>
</evidence>
<dbReference type="GO" id="GO:0005737">
    <property type="term" value="C:cytoplasm"/>
    <property type="evidence" value="ECO:0007669"/>
    <property type="project" value="TreeGrafter"/>
</dbReference>
<dbReference type="Gene3D" id="3.40.50.1000">
    <property type="entry name" value="HAD superfamily/HAD-like"/>
    <property type="match status" value="1"/>
</dbReference>
<reference evidence="2 3" key="1">
    <citation type="submission" date="2019-06" db="EMBL/GenBank/DDBJ databases">
        <authorList>
            <person name="Palmer J.M."/>
        </authorList>
    </citation>
    <scope>NUCLEOTIDE SEQUENCE [LARGE SCALE GENOMIC DNA]</scope>
    <source>
        <strain evidence="2 3">TWF191</strain>
    </source>
</reference>
<protein>
    <recommendedName>
        <fullName evidence="1">Phosphoribosyltransferase domain-containing protein</fullName>
    </recommendedName>
</protein>
<dbReference type="InterPro" id="IPR036412">
    <property type="entry name" value="HAD-like_sf"/>
</dbReference>
<dbReference type="PANTHER" id="PTHR43344">
    <property type="entry name" value="PHOSPHOSERINE PHOSPHATASE"/>
    <property type="match status" value="1"/>
</dbReference>
<dbReference type="EMBL" id="WIPF01000121">
    <property type="protein sequence ID" value="KAF3206705.1"/>
    <property type="molecule type" value="Genomic_DNA"/>
</dbReference>
<sequence length="685" mass="76050">MAYHPKDKFAMTDRGARENGNPTIIGIYGIPGSGKSFLLKQLERELGCQDFEFYEGSEVISSLIPGGLDTFEKMPELQKEHWRRLAIDKIGKTCGSSGRVGIVAGHFMFWTEGEEKGRPVYTDNDLGTFSHIIYLDTPADLTFQQRANDKGRSRPLCSLEHLQDWQTEEKKQLRSLCYQHGILFSIVTPNSTMLNRILTLLRDFVQHSEEFNLSGAERQLDELVIASPAKLHTMLVLDADRTMSSEDSGRLFWDLLSNDPQTTDKEYHLKTLFSSPLGYSYTAFRQATLLYEDFADDSKFAKLCDETAVAIAMYPEFVALLRQIAEHDQIGAVVITCGLRRVWETILDREGLSGKIKVIGGGRTIDGIVVTAAVKAAMVSRLKYYHNVHVLAFGDSVLDLPMLCQADEAIVVVGDTKTRSKIMDGALLDAIENGGLSARQVLLPSNVSARLNTTILPALQLTNPSFINSIIQQRSRGLPRIFHATKRNAAKQLMTPMRDARVSGPALREAHRRAGWYLATEFLTNFIGVEEYSIPHVQGNETTGYRLRNEKSTLIVALMRGGEPMALGVNDAFPSAMFLHAKNPEDVKLVHVSQKKTIILVDSVINSGKTVVDFVRHIRDINSSIRITVVAGVVQAQAISEGSLAQEIDSRPNLGIVALRLSQNKFTGRGTTDTGNRLFNSTHIP</sequence>
<dbReference type="SUPFAM" id="SSF56784">
    <property type="entry name" value="HAD-like"/>
    <property type="match status" value="1"/>
</dbReference>
<dbReference type="Pfam" id="PF14681">
    <property type="entry name" value="UPRTase"/>
    <property type="match status" value="1"/>
</dbReference>
<dbReference type="SUPFAM" id="SSF52540">
    <property type="entry name" value="P-loop containing nucleoside triphosphate hydrolases"/>
    <property type="match status" value="1"/>
</dbReference>
<dbReference type="AlphaFoldDB" id="A0A6G1MPU3"/>
<dbReference type="GO" id="GO:0006564">
    <property type="term" value="P:L-serine biosynthetic process"/>
    <property type="evidence" value="ECO:0007669"/>
    <property type="project" value="TreeGrafter"/>
</dbReference>
<dbReference type="InterPro" id="IPR000836">
    <property type="entry name" value="PRTase_dom"/>
</dbReference>
<comment type="caution">
    <text evidence="2">The sequence shown here is derived from an EMBL/GenBank/DDBJ whole genome shotgun (WGS) entry which is preliminary data.</text>
</comment>
<dbReference type="Pfam" id="PF12710">
    <property type="entry name" value="HAD"/>
    <property type="match status" value="1"/>
</dbReference>